<name>A0A0H5RWN1_9EUKA</name>
<protein>
    <submittedName>
        <fullName evidence="2">Uncharacterized protein</fullName>
    </submittedName>
</protein>
<evidence type="ECO:0000313" key="2">
    <source>
        <dbReference type="EMBL" id="CRZ13159.1"/>
    </source>
</evidence>
<keyword evidence="1" id="KW-1133">Transmembrane helix</keyword>
<keyword evidence="1" id="KW-0472">Membrane</keyword>
<feature type="transmembrane region" description="Helical" evidence="1">
    <location>
        <begin position="56"/>
        <end position="76"/>
    </location>
</feature>
<sequence length="104" mass="11464">AMVNSSQYRIKFLNSALHVGILFSSVSFGVIAYLAFYIPNLVQINTDDMWEYCPGVIQSGVASGVGAWLAFVIAFWPIWTYLTPILVTIISIAMILSTNLLPAF</sequence>
<dbReference type="Pfam" id="PF20479">
    <property type="entry name" value="TMEM128"/>
    <property type="match status" value="1"/>
</dbReference>
<dbReference type="InterPro" id="IPR033579">
    <property type="entry name" value="TMEM128"/>
</dbReference>
<accession>A0A0H5RWN1</accession>
<dbReference type="EMBL" id="HACM01012717">
    <property type="protein sequence ID" value="CRZ13159.1"/>
    <property type="molecule type" value="Transcribed_RNA"/>
</dbReference>
<organism evidence="2">
    <name type="scientific">Spongospora subterranea</name>
    <dbReference type="NCBI Taxonomy" id="70186"/>
    <lineage>
        <taxon>Eukaryota</taxon>
        <taxon>Sar</taxon>
        <taxon>Rhizaria</taxon>
        <taxon>Endomyxa</taxon>
        <taxon>Phytomyxea</taxon>
        <taxon>Plasmodiophorida</taxon>
        <taxon>Plasmodiophoridae</taxon>
        <taxon>Spongospora</taxon>
    </lineage>
</organism>
<proteinExistence type="predicted"/>
<dbReference type="PANTHER" id="PTHR31134:SF1">
    <property type="entry name" value="TRANSMEMBRANE PROTEIN 128"/>
    <property type="match status" value="1"/>
</dbReference>
<feature type="transmembrane region" description="Helical" evidence="1">
    <location>
        <begin position="81"/>
        <end position="101"/>
    </location>
</feature>
<feature type="transmembrane region" description="Helical" evidence="1">
    <location>
        <begin position="12"/>
        <end position="36"/>
    </location>
</feature>
<feature type="non-terminal residue" evidence="2">
    <location>
        <position position="1"/>
    </location>
</feature>
<dbReference type="AlphaFoldDB" id="A0A0H5RWN1"/>
<reference evidence="2" key="1">
    <citation type="submission" date="2015-04" db="EMBL/GenBank/DDBJ databases">
        <title>The genome sequence of the plant pathogenic Rhizarian Plasmodiophora brassicae reveals insights in its biotrophic life cycle and the origin of chitin synthesis.</title>
        <authorList>
            <person name="Schwelm A."/>
            <person name="Fogelqvist J."/>
            <person name="Knaust A."/>
            <person name="Julke S."/>
            <person name="Lilja T."/>
            <person name="Dhandapani V."/>
            <person name="Bonilla-Rosso G."/>
            <person name="Karlsson M."/>
            <person name="Shevchenko A."/>
            <person name="Choi S.R."/>
            <person name="Kim H.G."/>
            <person name="Park J.Y."/>
            <person name="Lim Y.P."/>
            <person name="Ludwig-Muller J."/>
            <person name="Dixelius C."/>
        </authorList>
    </citation>
    <scope>NUCLEOTIDE SEQUENCE</scope>
    <source>
        <tissue evidence="2">Potato root galls</tissue>
    </source>
</reference>
<dbReference type="PANTHER" id="PTHR31134">
    <property type="entry name" value="TRANSMEMBRANE PROTEIN 128"/>
    <property type="match status" value="1"/>
</dbReference>
<keyword evidence="1" id="KW-0812">Transmembrane</keyword>
<evidence type="ECO:0000256" key="1">
    <source>
        <dbReference type="SAM" id="Phobius"/>
    </source>
</evidence>